<dbReference type="STRING" id="584708.Apau_0879"/>
<accession>E3CVV6</accession>
<dbReference type="AlphaFoldDB" id="E3CVV6"/>
<proteinExistence type="predicted"/>
<gene>
    <name evidence="2" type="ORF">Apau_0879</name>
</gene>
<sequence length="107" mass="11873">MSLRPIDWQLTMWNVEQKAPEVRDRQAAVVPAAQQQEAEKDAQIRQQQVQQSDESGTDRPLEDAKDKPDREKGRGGRKKASPQGQGTQAASSEKRTSSDGGGFDFYA</sequence>
<name>E3CVV6_9BACT</name>
<evidence type="ECO:0000256" key="1">
    <source>
        <dbReference type="SAM" id="MobiDB-lite"/>
    </source>
</evidence>
<protein>
    <submittedName>
        <fullName evidence="2">Uncharacterized protein</fullName>
    </submittedName>
</protein>
<evidence type="ECO:0000313" key="2">
    <source>
        <dbReference type="EMBL" id="EFQ23307.1"/>
    </source>
</evidence>
<feature type="compositionally biased region" description="Low complexity" evidence="1">
    <location>
        <begin position="27"/>
        <end position="36"/>
    </location>
</feature>
<organism evidence="2 3">
    <name type="scientific">Aminomonas paucivorans DSM 12260</name>
    <dbReference type="NCBI Taxonomy" id="584708"/>
    <lineage>
        <taxon>Bacteria</taxon>
        <taxon>Thermotogati</taxon>
        <taxon>Synergistota</taxon>
        <taxon>Synergistia</taxon>
        <taxon>Synergistales</taxon>
        <taxon>Synergistaceae</taxon>
        <taxon>Aminomonas</taxon>
    </lineage>
</organism>
<feature type="compositionally biased region" description="Basic and acidic residues" evidence="1">
    <location>
        <begin position="56"/>
        <end position="74"/>
    </location>
</feature>
<reference evidence="2 3" key="1">
    <citation type="journal article" date="2010" name="Stand. Genomic Sci.">
        <title>Non-contiguous finished genome sequence of Aminomonas paucivorans type strain (GLU-3).</title>
        <authorList>
            <person name="Pitluck S."/>
            <person name="Yasawong M."/>
            <person name="Held B."/>
            <person name="Lapidus A."/>
            <person name="Nolan M."/>
            <person name="Copeland A."/>
            <person name="Lucas S."/>
            <person name="Del Rio T.G."/>
            <person name="Tice H."/>
            <person name="Cheng J.F."/>
            <person name="Chertkov O."/>
            <person name="Goodwin L."/>
            <person name="Tapia R."/>
            <person name="Han C."/>
            <person name="Liolios K."/>
            <person name="Ivanova N."/>
            <person name="Mavromatis K."/>
            <person name="Ovchinnikova G."/>
            <person name="Pati A."/>
            <person name="Chen A."/>
            <person name="Palaniappan K."/>
            <person name="Land M."/>
            <person name="Hauser L."/>
            <person name="Chang Y.J."/>
            <person name="Jeffries C.D."/>
            <person name="Pukall R."/>
            <person name="Spring S."/>
            <person name="Rohde M."/>
            <person name="Sikorski J."/>
            <person name="Goker M."/>
            <person name="Woyke T."/>
            <person name="Bristow J."/>
            <person name="Eisen J.A."/>
            <person name="Markowitz V."/>
            <person name="Hugenholtz P."/>
            <person name="Kyrpides N.C."/>
            <person name="Klenk H.P."/>
        </authorList>
    </citation>
    <scope>NUCLEOTIDE SEQUENCE [LARGE SCALE GENOMIC DNA]</scope>
    <source>
        <strain evidence="2 3">DSM 12260</strain>
    </source>
</reference>
<feature type="region of interest" description="Disordered" evidence="1">
    <location>
        <begin position="20"/>
        <end position="107"/>
    </location>
</feature>
<dbReference type="PaxDb" id="584708-Apau_0879"/>
<feature type="compositionally biased region" description="Polar residues" evidence="1">
    <location>
        <begin position="82"/>
        <end position="91"/>
    </location>
</feature>
<evidence type="ECO:0000313" key="3">
    <source>
        <dbReference type="Proteomes" id="UP000005096"/>
    </source>
</evidence>
<dbReference type="Proteomes" id="UP000005096">
    <property type="component" value="Chromosome"/>
</dbReference>
<dbReference type="RefSeq" id="WP_006300482.1">
    <property type="nucleotide sequence ID" value="NZ_CM001022.1"/>
</dbReference>
<dbReference type="EMBL" id="CM001022">
    <property type="protein sequence ID" value="EFQ23307.1"/>
    <property type="molecule type" value="Genomic_DNA"/>
</dbReference>
<dbReference type="HOGENOM" id="CLU_2248818_0_0_0"/>
<feature type="compositionally biased region" description="Polar residues" evidence="1">
    <location>
        <begin position="44"/>
        <end position="54"/>
    </location>
</feature>
<keyword evidence="3" id="KW-1185">Reference proteome</keyword>
<dbReference type="eggNOG" id="ENOG502ZTS4">
    <property type="taxonomic scope" value="Bacteria"/>
</dbReference>